<dbReference type="InterPro" id="IPR040982">
    <property type="entry name" value="DNA_pol3_finger"/>
</dbReference>
<feature type="domain" description="Bacterial DNA polymerase III alpha subunit NTPase" evidence="7">
    <location>
        <begin position="2"/>
        <end position="142"/>
    </location>
</feature>
<evidence type="ECO:0000259" key="7">
    <source>
        <dbReference type="Pfam" id="PF07733"/>
    </source>
</evidence>
<evidence type="ECO:0000256" key="6">
    <source>
        <dbReference type="ARBA" id="ARBA00049244"/>
    </source>
</evidence>
<accession>A0A8S5V0W3</accession>
<dbReference type="EC" id="2.7.7.7" evidence="1"/>
<feature type="domain" description="DNA polymerase helix-hairpin-helix motif" evidence="8">
    <location>
        <begin position="384"/>
        <end position="470"/>
    </location>
</feature>
<keyword evidence="2" id="KW-0808">Transferase</keyword>
<reference evidence="10" key="1">
    <citation type="journal article" date="2021" name="Proc. Natl. Acad. Sci. U.S.A.">
        <title>A Catalog of Tens of Thousands of Viruses from Human Metagenomes Reveals Hidden Associations with Chronic Diseases.</title>
        <authorList>
            <person name="Tisza M.J."/>
            <person name="Buck C.B."/>
        </authorList>
    </citation>
    <scope>NUCLEOTIDE SEQUENCE</scope>
    <source>
        <strain evidence="10">Ct3r22</strain>
    </source>
</reference>
<dbReference type="GO" id="GO:0008408">
    <property type="term" value="F:3'-5' exonuclease activity"/>
    <property type="evidence" value="ECO:0007669"/>
    <property type="project" value="InterPro"/>
</dbReference>
<evidence type="ECO:0000259" key="9">
    <source>
        <dbReference type="Pfam" id="PF17657"/>
    </source>
</evidence>
<dbReference type="InterPro" id="IPR011708">
    <property type="entry name" value="DNA_pol3_alpha_NTPase_dom"/>
</dbReference>
<keyword evidence="3" id="KW-0548">Nucleotidyltransferase</keyword>
<organism evidence="10">
    <name type="scientific">Siphoviridae sp. ct3r22</name>
    <dbReference type="NCBI Taxonomy" id="2825325"/>
    <lineage>
        <taxon>Viruses</taxon>
        <taxon>Duplodnaviria</taxon>
        <taxon>Heunggongvirae</taxon>
        <taxon>Uroviricota</taxon>
        <taxon>Caudoviricetes</taxon>
    </lineage>
</organism>
<dbReference type="Pfam" id="PF07733">
    <property type="entry name" value="DNA_pol3_alpha"/>
    <property type="match status" value="1"/>
</dbReference>
<dbReference type="PANTHER" id="PTHR32294:SF0">
    <property type="entry name" value="DNA POLYMERASE III SUBUNIT ALPHA"/>
    <property type="match status" value="1"/>
</dbReference>
<keyword evidence="5" id="KW-0239">DNA-directed DNA polymerase</keyword>
<feature type="domain" description="DNA polymerase III alpha subunit finger" evidence="9">
    <location>
        <begin position="146"/>
        <end position="307"/>
    </location>
</feature>
<evidence type="ECO:0000256" key="1">
    <source>
        <dbReference type="ARBA" id="ARBA00012417"/>
    </source>
</evidence>
<proteinExistence type="predicted"/>
<evidence type="ECO:0000256" key="3">
    <source>
        <dbReference type="ARBA" id="ARBA00022695"/>
    </source>
</evidence>
<dbReference type="InterPro" id="IPR004805">
    <property type="entry name" value="DnaE2/DnaE/PolC"/>
</dbReference>
<evidence type="ECO:0000256" key="4">
    <source>
        <dbReference type="ARBA" id="ARBA00022705"/>
    </source>
</evidence>
<dbReference type="EMBL" id="BK016180">
    <property type="protein sequence ID" value="DAG00357.1"/>
    <property type="molecule type" value="Genomic_DNA"/>
</dbReference>
<evidence type="ECO:0000259" key="8">
    <source>
        <dbReference type="Pfam" id="PF14579"/>
    </source>
</evidence>
<dbReference type="InterPro" id="IPR029460">
    <property type="entry name" value="DNAPol_HHH"/>
</dbReference>
<evidence type="ECO:0000256" key="5">
    <source>
        <dbReference type="ARBA" id="ARBA00022932"/>
    </source>
</evidence>
<name>A0A8S5V0W3_9CAUD</name>
<protein>
    <recommendedName>
        <fullName evidence="1">DNA-directed DNA polymerase</fullName>
        <ecNumber evidence="1">2.7.7.7</ecNumber>
    </recommendedName>
</protein>
<dbReference type="GO" id="GO:0006260">
    <property type="term" value="P:DNA replication"/>
    <property type="evidence" value="ECO:0007669"/>
    <property type="project" value="UniProtKB-KW"/>
</dbReference>
<dbReference type="GO" id="GO:0003887">
    <property type="term" value="F:DNA-directed DNA polymerase activity"/>
    <property type="evidence" value="ECO:0007669"/>
    <property type="project" value="UniProtKB-KW"/>
</dbReference>
<dbReference type="PANTHER" id="PTHR32294">
    <property type="entry name" value="DNA POLYMERASE III SUBUNIT ALPHA"/>
    <property type="match status" value="1"/>
</dbReference>
<evidence type="ECO:0000313" key="10">
    <source>
        <dbReference type="EMBL" id="DAG00357.1"/>
    </source>
</evidence>
<dbReference type="Pfam" id="PF17657">
    <property type="entry name" value="DNA_pol3_finger"/>
    <property type="match status" value="1"/>
</dbReference>
<dbReference type="Gene3D" id="1.10.150.870">
    <property type="match status" value="1"/>
</dbReference>
<evidence type="ECO:0000256" key="2">
    <source>
        <dbReference type="ARBA" id="ARBA00022679"/>
    </source>
</evidence>
<keyword evidence="4" id="KW-0235">DNA replication</keyword>
<sequence length="651" mass="75622">MENRFGKTQVVSLGTYGTLKLKAAITDLARCHNLPIGTVRRFTARLRDEEGMESAEDFFRVICKDKEMREFVKDNTELFDDMMIILNIPKTSSIHACGTVVLPDEKTSAQWTPIKKQQGLMVTQWEGSEIEDAGFLKEDILGIQQLSKLSDILDLIYKNHGIKLDLYKDIPLDDKTVFEYIKNGFLSDIFHFGAKGLSSYCVQMQPESLDEMGICAALYRPGPIENNFHNEYILAKKGEIDKEAPIGAEKVLSKSKNFIVYQEDIMRLCQYLADFDLETTDGVRKAIGKKNLQKLQSYEEKFVKGYINKFGVEESYAKELWDQMVKFGAYAFNKSHAIAYSRNGYNCLWLKVHYPIEFWSVTFSYAESKDYPFYVNEIQKSGNIELRTVDINKSDINIVSDVKTGSMYWALNSVKQCGEKAQEFISKERNENGEFFSLDEFIDRCVIKGSPVNKSVIENLIYSGAFDKLENIERPCERLRLIESYRENKRVKILEDKDLLTNIIKARKEKNDWWWTLQQKKVSGLAFFDYEYLVRNYHIPQLYNDEHEFYDISQIKYWTGTTKYRLASIGGYVVDIVERKSKKGLFATITLESNYDFINVIVFPELFEETAELLRNSKENLLLVNGYIQWDKFRQEYVLQTTLNSLFTVLT</sequence>
<comment type="catalytic activity">
    <reaction evidence="6">
        <text>DNA(n) + a 2'-deoxyribonucleoside 5'-triphosphate = DNA(n+1) + diphosphate</text>
        <dbReference type="Rhea" id="RHEA:22508"/>
        <dbReference type="Rhea" id="RHEA-COMP:17339"/>
        <dbReference type="Rhea" id="RHEA-COMP:17340"/>
        <dbReference type="ChEBI" id="CHEBI:33019"/>
        <dbReference type="ChEBI" id="CHEBI:61560"/>
        <dbReference type="ChEBI" id="CHEBI:173112"/>
        <dbReference type="EC" id="2.7.7.7"/>
    </reaction>
</comment>
<dbReference type="CDD" id="cd04485">
    <property type="entry name" value="DnaE_OBF"/>
    <property type="match status" value="1"/>
</dbReference>
<dbReference type="Pfam" id="PF14579">
    <property type="entry name" value="HHH_6"/>
    <property type="match status" value="1"/>
</dbReference>